<dbReference type="InterPro" id="IPR058979">
    <property type="entry name" value="LysC-like"/>
</dbReference>
<accession>A0ABX5X237</accession>
<reference evidence="1 2" key="1">
    <citation type="submission" date="2019-07" db="EMBL/GenBank/DDBJ databases">
        <title>Shewanella sp. YLB-06 whole genomic sequence.</title>
        <authorList>
            <person name="Yu L."/>
        </authorList>
    </citation>
    <scope>NUCLEOTIDE SEQUENCE [LARGE SCALE GENOMIC DNA]</scope>
    <source>
        <strain evidence="1 2">YLB-06</strain>
    </source>
</reference>
<proteinExistence type="predicted"/>
<protein>
    <submittedName>
        <fullName evidence="1">Uncharacterized protein</fullName>
    </submittedName>
</protein>
<evidence type="ECO:0000313" key="1">
    <source>
        <dbReference type="EMBL" id="QDO84517.1"/>
    </source>
</evidence>
<organism evidence="1 2">
    <name type="scientific">Shewanella psychropiezotolerans</name>
    <dbReference type="NCBI Taxonomy" id="2593655"/>
    <lineage>
        <taxon>Bacteria</taxon>
        <taxon>Pseudomonadati</taxon>
        <taxon>Pseudomonadota</taxon>
        <taxon>Gammaproteobacteria</taxon>
        <taxon>Alteromonadales</taxon>
        <taxon>Shewanellaceae</taxon>
        <taxon>Shewanella</taxon>
    </lineage>
</organism>
<name>A0ABX5X237_9GAMM</name>
<dbReference type="Pfam" id="PF23793">
    <property type="entry name" value="LysC"/>
    <property type="match status" value="1"/>
</dbReference>
<dbReference type="EMBL" id="CP041614">
    <property type="protein sequence ID" value="QDO84517.1"/>
    <property type="molecule type" value="Genomic_DNA"/>
</dbReference>
<gene>
    <name evidence="1" type="ORF">FM037_16520</name>
</gene>
<evidence type="ECO:0000313" key="2">
    <source>
        <dbReference type="Proteomes" id="UP000315947"/>
    </source>
</evidence>
<sequence>MIKLMIGPILLCLLMLPGCSSKPLIVRAVTTTQTEYVLPPMEMISECQLPLEQVTTNADHLEYSLLLLSIIAKCNTDRLRLRKWWEAHTDD</sequence>
<keyword evidence="2" id="KW-1185">Reference proteome</keyword>
<dbReference type="RefSeq" id="WP_144046873.1">
    <property type="nucleotide sequence ID" value="NZ_CP041614.1"/>
</dbReference>
<dbReference type="Proteomes" id="UP000315947">
    <property type="component" value="Chromosome"/>
</dbReference>